<sequence>MQVDQVDNMAASKEHRHGANVARMKGKFIARVVFTITGALLACPRIHAASRAVQVCVRDQSGAAIAGASISVASSAQRFETGSDGCATFDVMPGKAIKISRTGFTNAAESIGDTARLTVTLHAGVTEEVDVTAARTPLALDASASSVRILSSTRLEQASGFTLDDDLRQVAGFQLFRRTSSWVANPTTEGTSLRGLGSTAASRTLVLNDQVPLNDPYGGWVHWNEIPMLAIHEVELMRGGASDLYGSSAIGGVIDVVPVVPDHAGYTVDLSGASEHTTNLNGLLMGSTGRWSALTAASLFRTDGYILIAPQLRGPIDIASNVHSQSGRVELRENIGTNSNIFLLGNLLNEARSNGTPLQTNATRIWRYIGGGDWDIDHESRLLVRLYGTNQRYRQGFSTVNATRTSEKLTARHRYPSEVVGGAGQWARSVGTLTLVAGADAMDNRGNDSEQLSHISLSARQRSEGVYGEILWQPANWSVALSSRFDHFGSFDARQSGGVPPVLPDIYENVFDPRLGVVRKLTRTLSLTGSVFRAFRGPTMNELYRQSQVGQQITLPNAQLKSERATGFELGGLVDAGHLGSIRSSYFLTQVNRPIAAITLSSTPTSTLLERENLGQLTSKGFTAEWELRPASFLSLVGGYQFAVSTVTKFQPDPSLVGKWTPEVPRNSATLQMQFSRHRIGTLAVDLRTSGRQFDDSANQFRLDGYAQVDLYAEHSFGEKWQVYASTQNLLNQPVQAGRTPILTLGPSRIVMLGLRIH</sequence>
<evidence type="ECO:0000256" key="5">
    <source>
        <dbReference type="ARBA" id="ARBA00022729"/>
    </source>
</evidence>
<dbReference type="AlphaFoldDB" id="A0A916RGA6"/>
<dbReference type="InterPro" id="IPR008969">
    <property type="entry name" value="CarboxyPept-like_regulatory"/>
</dbReference>
<evidence type="ECO:0000313" key="14">
    <source>
        <dbReference type="EMBL" id="GGA55034.1"/>
    </source>
</evidence>
<dbReference type="InterPro" id="IPR000531">
    <property type="entry name" value="Beta-barrel_TonB"/>
</dbReference>
<keyword evidence="3 10" id="KW-1134">Transmembrane beta strand</keyword>
<dbReference type="GO" id="GO:0009279">
    <property type="term" value="C:cell outer membrane"/>
    <property type="evidence" value="ECO:0007669"/>
    <property type="project" value="UniProtKB-SubCell"/>
</dbReference>
<proteinExistence type="inferred from homology"/>
<dbReference type="Proteomes" id="UP000648801">
    <property type="component" value="Unassembled WGS sequence"/>
</dbReference>
<name>A0A916RGA6_9BACT</name>
<comment type="subcellular location">
    <subcellularLocation>
        <location evidence="1 10">Cell outer membrane</location>
        <topology evidence="1 10">Multi-pass membrane protein</topology>
    </subcellularLocation>
</comment>
<evidence type="ECO:0000256" key="9">
    <source>
        <dbReference type="ARBA" id="ARBA00023237"/>
    </source>
</evidence>
<evidence type="ECO:0000256" key="4">
    <source>
        <dbReference type="ARBA" id="ARBA00022692"/>
    </source>
</evidence>
<dbReference type="GO" id="GO:0015344">
    <property type="term" value="F:siderophore uptake transmembrane transporter activity"/>
    <property type="evidence" value="ECO:0007669"/>
    <property type="project" value="TreeGrafter"/>
</dbReference>
<comment type="caution">
    <text evidence="14">The sequence shown here is derived from an EMBL/GenBank/DDBJ whole genome shotgun (WGS) entry which is preliminary data.</text>
</comment>
<dbReference type="InterPro" id="IPR039426">
    <property type="entry name" value="TonB-dep_rcpt-like"/>
</dbReference>
<keyword evidence="8" id="KW-0675">Receptor</keyword>
<reference evidence="14" key="2">
    <citation type="submission" date="2020-09" db="EMBL/GenBank/DDBJ databases">
        <authorList>
            <person name="Sun Q."/>
            <person name="Zhou Y."/>
        </authorList>
    </citation>
    <scope>NUCLEOTIDE SEQUENCE</scope>
    <source>
        <strain evidence="14">CGMCC 1.15447</strain>
    </source>
</reference>
<keyword evidence="7 10" id="KW-0472">Membrane</keyword>
<organism evidence="14 15">
    <name type="scientific">Edaphobacter acidisoli</name>
    <dbReference type="NCBI Taxonomy" id="2040573"/>
    <lineage>
        <taxon>Bacteria</taxon>
        <taxon>Pseudomonadati</taxon>
        <taxon>Acidobacteriota</taxon>
        <taxon>Terriglobia</taxon>
        <taxon>Terriglobales</taxon>
        <taxon>Acidobacteriaceae</taxon>
        <taxon>Edaphobacter</taxon>
    </lineage>
</organism>
<dbReference type="SUPFAM" id="SSF49464">
    <property type="entry name" value="Carboxypeptidase regulatory domain-like"/>
    <property type="match status" value="1"/>
</dbReference>
<dbReference type="PANTHER" id="PTHR30069:SF29">
    <property type="entry name" value="HEMOGLOBIN AND HEMOGLOBIN-HAPTOGLOBIN-BINDING PROTEIN 1-RELATED"/>
    <property type="match status" value="1"/>
</dbReference>
<keyword evidence="5" id="KW-0732">Signal</keyword>
<dbReference type="PROSITE" id="PS52016">
    <property type="entry name" value="TONB_DEPENDENT_REC_3"/>
    <property type="match status" value="1"/>
</dbReference>
<evidence type="ECO:0000256" key="10">
    <source>
        <dbReference type="PROSITE-ProRule" id="PRU01360"/>
    </source>
</evidence>
<evidence type="ECO:0000313" key="15">
    <source>
        <dbReference type="Proteomes" id="UP000648801"/>
    </source>
</evidence>
<feature type="domain" description="TonB-dependent receptor-like beta-barrel" evidence="12">
    <location>
        <begin position="360"/>
        <end position="730"/>
    </location>
</feature>
<keyword evidence="4 10" id="KW-0812">Transmembrane</keyword>
<dbReference type="InterPro" id="IPR036942">
    <property type="entry name" value="Beta-barrel_TonB_sf"/>
</dbReference>
<comment type="similarity">
    <text evidence="10 11">Belongs to the TonB-dependent receptor family.</text>
</comment>
<evidence type="ECO:0000256" key="1">
    <source>
        <dbReference type="ARBA" id="ARBA00004571"/>
    </source>
</evidence>
<feature type="domain" description="TonB-dependent receptor plug" evidence="13">
    <location>
        <begin position="142"/>
        <end position="253"/>
    </location>
</feature>
<keyword evidence="15" id="KW-1185">Reference proteome</keyword>
<evidence type="ECO:0000256" key="2">
    <source>
        <dbReference type="ARBA" id="ARBA00022448"/>
    </source>
</evidence>
<protein>
    <recommendedName>
        <fullName evidence="16">TonB-dependent receptor</fullName>
    </recommendedName>
</protein>
<evidence type="ECO:0000256" key="8">
    <source>
        <dbReference type="ARBA" id="ARBA00023170"/>
    </source>
</evidence>
<evidence type="ECO:0000256" key="11">
    <source>
        <dbReference type="RuleBase" id="RU003357"/>
    </source>
</evidence>
<dbReference type="EMBL" id="BMJB01000001">
    <property type="protein sequence ID" value="GGA55034.1"/>
    <property type="molecule type" value="Genomic_DNA"/>
</dbReference>
<evidence type="ECO:0000256" key="6">
    <source>
        <dbReference type="ARBA" id="ARBA00023077"/>
    </source>
</evidence>
<evidence type="ECO:0000256" key="7">
    <source>
        <dbReference type="ARBA" id="ARBA00023136"/>
    </source>
</evidence>
<dbReference type="InterPro" id="IPR037066">
    <property type="entry name" value="Plug_dom_sf"/>
</dbReference>
<dbReference type="Pfam" id="PF00593">
    <property type="entry name" value="TonB_dep_Rec_b-barrel"/>
    <property type="match status" value="1"/>
</dbReference>
<dbReference type="Gene3D" id="2.60.40.1120">
    <property type="entry name" value="Carboxypeptidase-like, regulatory domain"/>
    <property type="match status" value="1"/>
</dbReference>
<dbReference type="SUPFAM" id="SSF56935">
    <property type="entry name" value="Porins"/>
    <property type="match status" value="1"/>
</dbReference>
<evidence type="ECO:0008006" key="16">
    <source>
        <dbReference type="Google" id="ProtNLM"/>
    </source>
</evidence>
<dbReference type="RefSeq" id="WP_229668611.1">
    <property type="nucleotide sequence ID" value="NZ_BMJB01000001.1"/>
</dbReference>
<dbReference type="Gene3D" id="2.40.170.20">
    <property type="entry name" value="TonB-dependent receptor, beta-barrel domain"/>
    <property type="match status" value="1"/>
</dbReference>
<keyword evidence="6 11" id="KW-0798">TonB box</keyword>
<dbReference type="GO" id="GO:0044718">
    <property type="term" value="P:siderophore transmembrane transport"/>
    <property type="evidence" value="ECO:0007669"/>
    <property type="project" value="TreeGrafter"/>
</dbReference>
<dbReference type="InterPro" id="IPR012910">
    <property type="entry name" value="Plug_dom"/>
</dbReference>
<gene>
    <name evidence="14" type="ORF">GCM10011507_02890</name>
</gene>
<keyword evidence="9 10" id="KW-0998">Cell outer membrane</keyword>
<evidence type="ECO:0000259" key="13">
    <source>
        <dbReference type="Pfam" id="PF07715"/>
    </source>
</evidence>
<dbReference type="Gene3D" id="2.170.130.10">
    <property type="entry name" value="TonB-dependent receptor, plug domain"/>
    <property type="match status" value="1"/>
</dbReference>
<keyword evidence="2 10" id="KW-0813">Transport</keyword>
<dbReference type="Pfam" id="PF07715">
    <property type="entry name" value="Plug"/>
    <property type="match status" value="1"/>
</dbReference>
<reference evidence="14" key="1">
    <citation type="journal article" date="2014" name="Int. J. Syst. Evol. Microbiol.">
        <title>Complete genome sequence of Corynebacterium casei LMG S-19264T (=DSM 44701T), isolated from a smear-ripened cheese.</title>
        <authorList>
            <consortium name="US DOE Joint Genome Institute (JGI-PGF)"/>
            <person name="Walter F."/>
            <person name="Albersmeier A."/>
            <person name="Kalinowski J."/>
            <person name="Ruckert C."/>
        </authorList>
    </citation>
    <scope>NUCLEOTIDE SEQUENCE</scope>
    <source>
        <strain evidence="14">CGMCC 1.15447</strain>
    </source>
</reference>
<evidence type="ECO:0000259" key="12">
    <source>
        <dbReference type="Pfam" id="PF00593"/>
    </source>
</evidence>
<accession>A0A916RGA6</accession>
<dbReference type="PANTHER" id="PTHR30069">
    <property type="entry name" value="TONB-DEPENDENT OUTER MEMBRANE RECEPTOR"/>
    <property type="match status" value="1"/>
</dbReference>
<evidence type="ECO:0000256" key="3">
    <source>
        <dbReference type="ARBA" id="ARBA00022452"/>
    </source>
</evidence>